<feature type="non-terminal residue" evidence="2">
    <location>
        <position position="1"/>
    </location>
</feature>
<dbReference type="Pfam" id="PF00651">
    <property type="entry name" value="BTB"/>
    <property type="match status" value="1"/>
</dbReference>
<evidence type="ECO:0000259" key="1">
    <source>
        <dbReference type="PROSITE" id="PS50097"/>
    </source>
</evidence>
<sequence>LSPRLFTSSDYSDLKITCDGSTWDVHRNIVCPASPFFKSCCEKFKEAQTGVIDLPDDSKDAVHALLSYIYTADYKTDEGLGDQKMLFQVRVHTIADKYDLLELCTLAESKFAALVSTEWHGEGFALAVKEMYAVAPDSKQTLQKVAVETAIEHAADLLKDE</sequence>
<dbReference type="SMART" id="SM00225">
    <property type="entry name" value="BTB"/>
    <property type="match status" value="1"/>
</dbReference>
<accession>A0A6A6F1J0</accession>
<dbReference type="SUPFAM" id="SSF54695">
    <property type="entry name" value="POZ domain"/>
    <property type="match status" value="1"/>
</dbReference>
<name>A0A6A6F1J0_9PEZI</name>
<evidence type="ECO:0000313" key="3">
    <source>
        <dbReference type="Proteomes" id="UP000799539"/>
    </source>
</evidence>
<proteinExistence type="predicted"/>
<dbReference type="Gene3D" id="3.30.710.10">
    <property type="entry name" value="Potassium Channel Kv1.1, Chain A"/>
    <property type="match status" value="1"/>
</dbReference>
<dbReference type="Proteomes" id="UP000799539">
    <property type="component" value="Unassembled WGS sequence"/>
</dbReference>
<dbReference type="PROSITE" id="PS50097">
    <property type="entry name" value="BTB"/>
    <property type="match status" value="1"/>
</dbReference>
<dbReference type="EMBL" id="ML992707">
    <property type="protein sequence ID" value="KAF2207049.1"/>
    <property type="molecule type" value="Genomic_DNA"/>
</dbReference>
<gene>
    <name evidence="2" type="ORF">CERZMDRAFT_4945</name>
</gene>
<reference evidence="2" key="1">
    <citation type="journal article" date="2020" name="Stud. Mycol.">
        <title>101 Dothideomycetes genomes: a test case for predicting lifestyles and emergence of pathogens.</title>
        <authorList>
            <person name="Haridas S."/>
            <person name="Albert R."/>
            <person name="Binder M."/>
            <person name="Bloem J."/>
            <person name="Labutti K."/>
            <person name="Salamov A."/>
            <person name="Andreopoulos B."/>
            <person name="Baker S."/>
            <person name="Barry K."/>
            <person name="Bills G."/>
            <person name="Bluhm B."/>
            <person name="Cannon C."/>
            <person name="Castanera R."/>
            <person name="Culley D."/>
            <person name="Daum C."/>
            <person name="Ezra D."/>
            <person name="Gonzalez J."/>
            <person name="Henrissat B."/>
            <person name="Kuo A."/>
            <person name="Liang C."/>
            <person name="Lipzen A."/>
            <person name="Lutzoni F."/>
            <person name="Magnuson J."/>
            <person name="Mondo S."/>
            <person name="Nolan M."/>
            <person name="Ohm R."/>
            <person name="Pangilinan J."/>
            <person name="Park H.-J."/>
            <person name="Ramirez L."/>
            <person name="Alfaro M."/>
            <person name="Sun H."/>
            <person name="Tritt A."/>
            <person name="Yoshinaga Y."/>
            <person name="Zwiers L.-H."/>
            <person name="Turgeon B."/>
            <person name="Goodwin S."/>
            <person name="Spatafora J."/>
            <person name="Crous P."/>
            <person name="Grigoriev I."/>
        </authorList>
    </citation>
    <scope>NUCLEOTIDE SEQUENCE</scope>
    <source>
        <strain evidence="2">SCOH1-5</strain>
    </source>
</reference>
<feature type="domain" description="BTB" evidence="1">
    <location>
        <begin position="12"/>
        <end position="78"/>
    </location>
</feature>
<dbReference type="OrthoDB" id="3649185at2759"/>
<keyword evidence="3" id="KW-1185">Reference proteome</keyword>
<organism evidence="2 3">
    <name type="scientific">Cercospora zeae-maydis SCOH1-5</name>
    <dbReference type="NCBI Taxonomy" id="717836"/>
    <lineage>
        <taxon>Eukaryota</taxon>
        <taxon>Fungi</taxon>
        <taxon>Dikarya</taxon>
        <taxon>Ascomycota</taxon>
        <taxon>Pezizomycotina</taxon>
        <taxon>Dothideomycetes</taxon>
        <taxon>Dothideomycetidae</taxon>
        <taxon>Mycosphaerellales</taxon>
        <taxon>Mycosphaerellaceae</taxon>
        <taxon>Cercospora</taxon>
    </lineage>
</organism>
<dbReference type="InterPro" id="IPR000210">
    <property type="entry name" value="BTB/POZ_dom"/>
</dbReference>
<dbReference type="InterPro" id="IPR011333">
    <property type="entry name" value="SKP1/BTB/POZ_sf"/>
</dbReference>
<evidence type="ECO:0000313" key="2">
    <source>
        <dbReference type="EMBL" id="KAF2207049.1"/>
    </source>
</evidence>
<dbReference type="AlphaFoldDB" id="A0A6A6F1J0"/>
<protein>
    <recommendedName>
        <fullName evidence="1">BTB domain-containing protein</fullName>
    </recommendedName>
</protein>
<dbReference type="CDD" id="cd18186">
    <property type="entry name" value="BTB_POZ_ZBTB_KLHL-like"/>
    <property type="match status" value="1"/>
</dbReference>
<feature type="non-terminal residue" evidence="2">
    <location>
        <position position="161"/>
    </location>
</feature>
<dbReference type="PANTHER" id="PTHR47843">
    <property type="entry name" value="BTB DOMAIN-CONTAINING PROTEIN-RELATED"/>
    <property type="match status" value="1"/>
</dbReference>
<dbReference type="PANTHER" id="PTHR47843:SF5">
    <property type="entry name" value="BTB_POZ DOMAIN PROTEIN"/>
    <property type="match status" value="1"/>
</dbReference>